<accession>A0A1C3IJZ4</accession>
<proteinExistence type="predicted"/>
<protein>
    <submittedName>
        <fullName evidence="1">Uncharacterized protein</fullName>
    </submittedName>
</protein>
<reference evidence="2" key="1">
    <citation type="submission" date="2016-06" db="EMBL/GenBank/DDBJ databases">
        <authorList>
            <person name="Rodrigo-Torres Lidia"/>
            <person name="Arahal R.David."/>
        </authorList>
    </citation>
    <scope>NUCLEOTIDE SEQUENCE [LARGE SCALE GENOMIC DNA]</scope>
    <source>
        <strain evidence="2">CECT 7223</strain>
    </source>
</reference>
<dbReference type="RefSeq" id="WP_065678387.1">
    <property type="nucleotide sequence ID" value="NZ_AP025460.1"/>
</dbReference>
<dbReference type="EMBL" id="FLQP01000011">
    <property type="protein sequence ID" value="SBS61761.1"/>
    <property type="molecule type" value="Genomic_DNA"/>
</dbReference>
<dbReference type="GeneID" id="94233064"/>
<evidence type="ECO:0000313" key="1">
    <source>
        <dbReference type="EMBL" id="SBS61761.1"/>
    </source>
</evidence>
<organism evidence="1 2">
    <name type="scientific">Vibrio atlanticus</name>
    <dbReference type="NCBI Taxonomy" id="693153"/>
    <lineage>
        <taxon>Bacteria</taxon>
        <taxon>Pseudomonadati</taxon>
        <taxon>Pseudomonadota</taxon>
        <taxon>Gammaproteobacteria</taxon>
        <taxon>Vibrionales</taxon>
        <taxon>Vibrionaceae</taxon>
        <taxon>Vibrio</taxon>
    </lineage>
</organism>
<dbReference type="Proteomes" id="UP000092876">
    <property type="component" value="Unassembled WGS sequence"/>
</dbReference>
<evidence type="ECO:0000313" key="2">
    <source>
        <dbReference type="Proteomes" id="UP000092876"/>
    </source>
</evidence>
<gene>
    <name evidence="1" type="ORF">VAT7223_00820</name>
</gene>
<name>A0A1C3IJZ4_9VIBR</name>
<sequence>MTTSNVLHHTNDEELIALIQRKESFTITRVKNFSQAVKKIERLIEEQRLSCRIYTAGRSTTMAATFASGPAVIFGLASAAAISAHNLATRNPDYEIAKYPLAKKLVINYKK</sequence>
<dbReference type="AlphaFoldDB" id="A0A1C3IJZ4"/>